<name>A0AAD4TXR8_OVIAM</name>
<organism evidence="2 3">
    <name type="scientific">Ovis ammon polii</name>
    <dbReference type="NCBI Taxonomy" id="230172"/>
    <lineage>
        <taxon>Eukaryota</taxon>
        <taxon>Metazoa</taxon>
        <taxon>Chordata</taxon>
        <taxon>Craniata</taxon>
        <taxon>Vertebrata</taxon>
        <taxon>Euteleostomi</taxon>
        <taxon>Mammalia</taxon>
        <taxon>Eutheria</taxon>
        <taxon>Laurasiatheria</taxon>
        <taxon>Artiodactyla</taxon>
        <taxon>Ruminantia</taxon>
        <taxon>Pecora</taxon>
        <taxon>Bovidae</taxon>
        <taxon>Caprinae</taxon>
        <taxon>Ovis</taxon>
    </lineage>
</organism>
<sequence length="149" mass="16697">MQTRFHRAWRSGPSQRSFAPWFPPHTDPVHGFTENSSPARQRICNPLCINVTTTVREAQDRLRGPFLLNKKWEKAHLFVKETQFFVKEDALPPDLRYTLTVWEGDSEATLEPGLGLISLTPQATSSSLWSPDPDTSANGLLPPGPASPF</sequence>
<dbReference type="EMBL" id="JAKZEL010000019">
    <property type="protein sequence ID" value="KAI4534199.1"/>
    <property type="molecule type" value="Genomic_DNA"/>
</dbReference>
<reference evidence="2" key="1">
    <citation type="submission" date="2022-03" db="EMBL/GenBank/DDBJ databases">
        <title>Genomic analyses of argali, domestic sheep and their hybrids provide insights into chromosomal evolution, heterosis and genetic basis of agronomic traits.</title>
        <authorList>
            <person name="Li M."/>
        </authorList>
    </citation>
    <scope>NUCLEOTIDE SEQUENCE</scope>
    <source>
        <strain evidence="2">CAU-MHL-2022a</strain>
        <tissue evidence="2">Skin</tissue>
    </source>
</reference>
<feature type="region of interest" description="Disordered" evidence="1">
    <location>
        <begin position="124"/>
        <end position="149"/>
    </location>
</feature>
<dbReference type="Proteomes" id="UP001214576">
    <property type="component" value="Unassembled WGS sequence"/>
</dbReference>
<dbReference type="AlphaFoldDB" id="A0AAD4TXR8"/>
<evidence type="ECO:0000256" key="1">
    <source>
        <dbReference type="SAM" id="MobiDB-lite"/>
    </source>
</evidence>
<feature type="compositionally biased region" description="Polar residues" evidence="1">
    <location>
        <begin position="124"/>
        <end position="138"/>
    </location>
</feature>
<protein>
    <submittedName>
        <fullName evidence="2">Uncharacterized protein</fullName>
    </submittedName>
</protein>
<comment type="caution">
    <text evidence="2">The sequence shown here is derived from an EMBL/GenBank/DDBJ whole genome shotgun (WGS) entry which is preliminary data.</text>
</comment>
<evidence type="ECO:0000313" key="2">
    <source>
        <dbReference type="EMBL" id="KAI4534199.1"/>
    </source>
</evidence>
<gene>
    <name evidence="2" type="ORF">MG293_015059</name>
</gene>
<keyword evidence="3" id="KW-1185">Reference proteome</keyword>
<proteinExistence type="predicted"/>
<evidence type="ECO:0000313" key="3">
    <source>
        <dbReference type="Proteomes" id="UP001214576"/>
    </source>
</evidence>
<accession>A0AAD4TXR8</accession>